<evidence type="ECO:0000256" key="1">
    <source>
        <dbReference type="ARBA" id="ARBA00004651"/>
    </source>
</evidence>
<dbReference type="Gene3D" id="1.10.3720.10">
    <property type="entry name" value="MetI-like"/>
    <property type="match status" value="1"/>
</dbReference>
<feature type="transmembrane region" description="Helical" evidence="7">
    <location>
        <begin position="130"/>
        <end position="157"/>
    </location>
</feature>
<protein>
    <submittedName>
        <fullName evidence="9">ABC transporter, permease protein</fullName>
    </submittedName>
</protein>
<dbReference type="Pfam" id="PF19300">
    <property type="entry name" value="BPD_transp_1_N"/>
    <property type="match status" value="1"/>
</dbReference>
<dbReference type="EMBL" id="CP002580">
    <property type="protein sequence ID" value="AJK45981.1"/>
    <property type="molecule type" value="Genomic_DNA"/>
</dbReference>
<dbReference type="RefSeq" id="WP_042624605.1">
    <property type="nucleotide sequence ID" value="NZ_CP002580.1"/>
</dbReference>
<keyword evidence="4 7" id="KW-0812">Transmembrane</keyword>
<dbReference type="KEGG" id="bgp:BGL_1c14650"/>
<feature type="transmembrane region" description="Helical" evidence="7">
    <location>
        <begin position="101"/>
        <end position="123"/>
    </location>
</feature>
<feature type="transmembrane region" description="Helical" evidence="7">
    <location>
        <begin position="234"/>
        <end position="260"/>
    </location>
</feature>
<dbReference type="InterPro" id="IPR045621">
    <property type="entry name" value="BPD_transp_1_N"/>
</dbReference>
<evidence type="ECO:0000256" key="3">
    <source>
        <dbReference type="ARBA" id="ARBA00022475"/>
    </source>
</evidence>
<comment type="similarity">
    <text evidence="7">Belongs to the binding-protein-dependent transport system permease family.</text>
</comment>
<dbReference type="GO" id="GO:0005886">
    <property type="term" value="C:plasma membrane"/>
    <property type="evidence" value="ECO:0007669"/>
    <property type="project" value="UniProtKB-SubCell"/>
</dbReference>
<feature type="transmembrane region" description="Helical" evidence="7">
    <location>
        <begin position="177"/>
        <end position="199"/>
    </location>
</feature>
<dbReference type="SUPFAM" id="SSF161098">
    <property type="entry name" value="MetI-like"/>
    <property type="match status" value="1"/>
</dbReference>
<evidence type="ECO:0000256" key="7">
    <source>
        <dbReference type="RuleBase" id="RU363032"/>
    </source>
</evidence>
<evidence type="ECO:0000313" key="10">
    <source>
        <dbReference type="Proteomes" id="UP000031838"/>
    </source>
</evidence>
<dbReference type="Pfam" id="PF00528">
    <property type="entry name" value="BPD_transp_1"/>
    <property type="match status" value="1"/>
</dbReference>
<feature type="transmembrane region" description="Helical" evidence="7">
    <location>
        <begin position="280"/>
        <end position="302"/>
    </location>
</feature>
<dbReference type="CDD" id="cd06261">
    <property type="entry name" value="TM_PBP2"/>
    <property type="match status" value="1"/>
</dbReference>
<evidence type="ECO:0000313" key="9">
    <source>
        <dbReference type="EMBL" id="AJK45981.1"/>
    </source>
</evidence>
<dbReference type="PANTHER" id="PTHR43163:SF6">
    <property type="entry name" value="DIPEPTIDE TRANSPORT SYSTEM PERMEASE PROTEIN DPPB-RELATED"/>
    <property type="match status" value="1"/>
</dbReference>
<keyword evidence="6 7" id="KW-0472">Membrane</keyword>
<organism evidence="9 10">
    <name type="scientific">Burkholderia plantarii</name>
    <dbReference type="NCBI Taxonomy" id="41899"/>
    <lineage>
        <taxon>Bacteria</taxon>
        <taxon>Pseudomonadati</taxon>
        <taxon>Pseudomonadota</taxon>
        <taxon>Betaproteobacteria</taxon>
        <taxon>Burkholderiales</taxon>
        <taxon>Burkholderiaceae</taxon>
        <taxon>Burkholderia</taxon>
    </lineage>
</organism>
<evidence type="ECO:0000259" key="8">
    <source>
        <dbReference type="PROSITE" id="PS50928"/>
    </source>
</evidence>
<dbReference type="PANTHER" id="PTHR43163">
    <property type="entry name" value="DIPEPTIDE TRANSPORT SYSTEM PERMEASE PROTEIN DPPB-RELATED"/>
    <property type="match status" value="1"/>
</dbReference>
<accession>A0A0B6S171</accession>
<dbReference type="Proteomes" id="UP000031838">
    <property type="component" value="Chromosome 1"/>
</dbReference>
<dbReference type="PROSITE" id="PS50928">
    <property type="entry name" value="ABC_TM1"/>
    <property type="match status" value="1"/>
</dbReference>
<evidence type="ECO:0000256" key="2">
    <source>
        <dbReference type="ARBA" id="ARBA00022448"/>
    </source>
</evidence>
<dbReference type="AlphaFoldDB" id="A0A0B6S171"/>
<comment type="subcellular location">
    <subcellularLocation>
        <location evidence="1 7">Cell membrane</location>
        <topology evidence="1 7">Multi-pass membrane protein</topology>
    </subcellularLocation>
</comment>
<gene>
    <name evidence="9" type="ORF">BGL_1c14650</name>
</gene>
<evidence type="ECO:0000256" key="5">
    <source>
        <dbReference type="ARBA" id="ARBA00022989"/>
    </source>
</evidence>
<dbReference type="HOGENOM" id="CLU_036879_0_1_4"/>
<sequence>MLNYVLKRIVMAVPSVAIVTVLVFAMIRAIPGDPALLMLGDINDPALLAQMRHGFGLDRPLPEQFLLWLAHLLHGDLGMSIVRHQPVGELIRATFPVTAQIVLAATCIAALVAIPAGLVAAWLQNRRTDSAIVFTGILFVSLPSFWIGILLMWVFGVKLQWLPTFGYQGFAEAGWGSLRYLLLPVVAVALGEIAVLMRVMRASSIEVLRLEYIAHARAKGLSEPRVMLHALPNAFGPTLTVVGLVLGHLLAGGAVIETVFTLPGMGRLLVDSIYARDYPVVQGCLLVIALLYVLVNLVVDLLRPVFDPRMKI</sequence>
<dbReference type="InterPro" id="IPR035906">
    <property type="entry name" value="MetI-like_sf"/>
</dbReference>
<dbReference type="GO" id="GO:0055085">
    <property type="term" value="P:transmembrane transport"/>
    <property type="evidence" value="ECO:0007669"/>
    <property type="project" value="InterPro"/>
</dbReference>
<keyword evidence="2 7" id="KW-0813">Transport</keyword>
<feature type="domain" description="ABC transmembrane type-1" evidence="8">
    <location>
        <begin position="95"/>
        <end position="303"/>
    </location>
</feature>
<proteinExistence type="inferred from homology"/>
<reference evidence="9 10" key="2">
    <citation type="journal article" date="2016" name="Appl. Microbiol. Biotechnol.">
        <title>Mutations improving production and secretion of extracellular lipase by Burkholderia glumae PG1.</title>
        <authorList>
            <person name="Knapp A."/>
            <person name="Voget S."/>
            <person name="Gao R."/>
            <person name="Zaburannyi N."/>
            <person name="Krysciak D."/>
            <person name="Breuer M."/>
            <person name="Hauer B."/>
            <person name="Streit W.R."/>
            <person name="Muller R."/>
            <person name="Daniel R."/>
            <person name="Jaeger K.E."/>
        </authorList>
    </citation>
    <scope>NUCLEOTIDE SEQUENCE [LARGE SCALE GENOMIC DNA]</scope>
    <source>
        <strain evidence="9 10">PG1</strain>
    </source>
</reference>
<feature type="transmembrane region" description="Helical" evidence="7">
    <location>
        <begin position="9"/>
        <end position="30"/>
    </location>
</feature>
<reference evidence="10" key="1">
    <citation type="submission" date="2011-03" db="EMBL/GenBank/DDBJ databases">
        <authorList>
            <person name="Voget S."/>
            <person name="Streit W.R."/>
            <person name="Jaeger K.E."/>
            <person name="Daniel R."/>
        </authorList>
    </citation>
    <scope>NUCLEOTIDE SEQUENCE [LARGE SCALE GENOMIC DNA]</scope>
    <source>
        <strain evidence="10">PG1</strain>
    </source>
</reference>
<dbReference type="InterPro" id="IPR000515">
    <property type="entry name" value="MetI-like"/>
</dbReference>
<keyword evidence="5 7" id="KW-1133">Transmembrane helix</keyword>
<keyword evidence="10" id="KW-1185">Reference proteome</keyword>
<evidence type="ECO:0000256" key="6">
    <source>
        <dbReference type="ARBA" id="ARBA00023136"/>
    </source>
</evidence>
<keyword evidence="3" id="KW-1003">Cell membrane</keyword>
<evidence type="ECO:0000256" key="4">
    <source>
        <dbReference type="ARBA" id="ARBA00022692"/>
    </source>
</evidence>
<name>A0A0B6S171_BURPL</name>